<dbReference type="Pfam" id="PF13649">
    <property type="entry name" value="Methyltransf_25"/>
    <property type="match status" value="1"/>
</dbReference>
<evidence type="ECO:0000259" key="1">
    <source>
        <dbReference type="Pfam" id="PF13649"/>
    </source>
</evidence>
<dbReference type="EMBL" id="CP116942">
    <property type="protein sequence ID" value="WCO66040.1"/>
    <property type="molecule type" value="Genomic_DNA"/>
</dbReference>
<evidence type="ECO:0000313" key="2">
    <source>
        <dbReference type="EMBL" id="WCO66040.1"/>
    </source>
</evidence>
<evidence type="ECO:0000313" key="3">
    <source>
        <dbReference type="Proteomes" id="UP001216390"/>
    </source>
</evidence>
<dbReference type="Gene3D" id="3.40.50.150">
    <property type="entry name" value="Vaccinia Virus protein VP39"/>
    <property type="match status" value="1"/>
</dbReference>
<feature type="domain" description="Methyltransferase" evidence="1">
    <location>
        <begin position="90"/>
        <end position="181"/>
    </location>
</feature>
<keyword evidence="3" id="KW-1185">Reference proteome</keyword>
<reference evidence="2" key="1">
    <citation type="submission" date="2023-01" db="EMBL/GenBank/DDBJ databases">
        <title>The diversity of Class Acidimicrobiia in South China Sea sediment environments and the proposal of Iamia marina sp. nov., a novel species of the genus Iamia.</title>
        <authorList>
            <person name="He Y."/>
            <person name="Tian X."/>
        </authorList>
    </citation>
    <scope>NUCLEOTIDE SEQUENCE</scope>
    <source>
        <strain evidence="2">DSM 19957</strain>
    </source>
</reference>
<dbReference type="Proteomes" id="UP001216390">
    <property type="component" value="Chromosome"/>
</dbReference>
<protein>
    <submittedName>
        <fullName evidence="2">Class I SAM-dependent methyltransferase</fullName>
    </submittedName>
</protein>
<accession>A0AAF0BUS2</accession>
<gene>
    <name evidence="2" type="ORF">PO878_16190</name>
</gene>
<sequence>MTAPAHGAEEALRALGDGEPERALALAADGAGEDPLAAALAAHLGDLTADPYREPTAFAAFIDHGDNPALYGQVIAAVAESHAALAPARVLDVGCGDGRVTAATLTGATATVDLVEPSADLLARAEGALASTDVEVRPHPQGVVDFLQEGDDDVRWDLVQSTFALHTLDPADRTRTLAALAARTDHLLVAEFDVPALPERSPAHLAHLADRYRRGLATYRDHPEVVTGFLLPVLVGQLDPARPRLTHEQTKEAWAEELVEAGWGVVTIRSLFAHWWAPAVLLHASR</sequence>
<proteinExistence type="predicted"/>
<dbReference type="CDD" id="cd02440">
    <property type="entry name" value="AdoMet_MTases"/>
    <property type="match status" value="1"/>
</dbReference>
<dbReference type="AlphaFoldDB" id="A0AAF0BUS2"/>
<dbReference type="InterPro" id="IPR041698">
    <property type="entry name" value="Methyltransf_25"/>
</dbReference>
<dbReference type="GO" id="GO:0032259">
    <property type="term" value="P:methylation"/>
    <property type="evidence" value="ECO:0007669"/>
    <property type="project" value="UniProtKB-KW"/>
</dbReference>
<dbReference type="KEGG" id="ima:PO878_16190"/>
<dbReference type="RefSeq" id="WP_272735566.1">
    <property type="nucleotide sequence ID" value="NZ_CP116942.1"/>
</dbReference>
<name>A0AAF0BUS2_9ACTN</name>
<keyword evidence="2" id="KW-0808">Transferase</keyword>
<organism evidence="2 3">
    <name type="scientific">Iamia majanohamensis</name>
    <dbReference type="NCBI Taxonomy" id="467976"/>
    <lineage>
        <taxon>Bacteria</taxon>
        <taxon>Bacillati</taxon>
        <taxon>Actinomycetota</taxon>
        <taxon>Acidimicrobiia</taxon>
        <taxon>Acidimicrobiales</taxon>
        <taxon>Iamiaceae</taxon>
        <taxon>Iamia</taxon>
    </lineage>
</organism>
<dbReference type="SUPFAM" id="SSF53335">
    <property type="entry name" value="S-adenosyl-L-methionine-dependent methyltransferases"/>
    <property type="match status" value="1"/>
</dbReference>
<dbReference type="GO" id="GO:0008168">
    <property type="term" value="F:methyltransferase activity"/>
    <property type="evidence" value="ECO:0007669"/>
    <property type="project" value="UniProtKB-KW"/>
</dbReference>
<keyword evidence="2" id="KW-0489">Methyltransferase</keyword>
<dbReference type="InterPro" id="IPR029063">
    <property type="entry name" value="SAM-dependent_MTases_sf"/>
</dbReference>